<dbReference type="InterPro" id="IPR050556">
    <property type="entry name" value="Type_II_TA_system_RNase"/>
</dbReference>
<evidence type="ECO:0000256" key="6">
    <source>
        <dbReference type="ARBA" id="ARBA00022842"/>
    </source>
</evidence>
<sequence>MISALDTNVLAAVMYSEPTAERISQHLQLLRLSGDLLICGPVYAELSAGPQVTPLRLDHFLNDVNVHVDWRLDEAVWRSSGAAFATYAARRRASGGGSPRRVLADFVIGAHALSRGAQLVTLDAQHYAACFPELHVVLPA</sequence>
<comment type="similarity">
    <text evidence="7">Belongs to the PINc/VapC protein family.</text>
</comment>
<evidence type="ECO:0000256" key="4">
    <source>
        <dbReference type="ARBA" id="ARBA00022723"/>
    </source>
</evidence>
<dbReference type="Proteomes" id="UP001404956">
    <property type="component" value="Unassembled WGS sequence"/>
</dbReference>
<comment type="cofactor">
    <cofactor evidence="1">
        <name>Mg(2+)</name>
        <dbReference type="ChEBI" id="CHEBI:18420"/>
    </cofactor>
</comment>
<evidence type="ECO:0000259" key="8">
    <source>
        <dbReference type="Pfam" id="PF01850"/>
    </source>
</evidence>
<reference evidence="9 10" key="1">
    <citation type="submission" date="2024-02" db="EMBL/GenBank/DDBJ databases">
        <title>Deinococcus aluminii NBRC 112889.</title>
        <authorList>
            <person name="Ichikawa N."/>
            <person name="Katano-Makiyama Y."/>
            <person name="Hidaka K."/>
        </authorList>
    </citation>
    <scope>NUCLEOTIDE SEQUENCE [LARGE SCALE GENOMIC DNA]</scope>
    <source>
        <strain evidence="9 10">NBRC 112889</strain>
    </source>
</reference>
<evidence type="ECO:0000313" key="10">
    <source>
        <dbReference type="Proteomes" id="UP001404956"/>
    </source>
</evidence>
<dbReference type="Gene3D" id="3.40.50.1010">
    <property type="entry name" value="5'-nuclease"/>
    <property type="match status" value="1"/>
</dbReference>
<keyword evidence="2" id="KW-1277">Toxin-antitoxin system</keyword>
<dbReference type="Pfam" id="PF01850">
    <property type="entry name" value="PIN"/>
    <property type="match status" value="1"/>
</dbReference>
<gene>
    <name evidence="9" type="ORF">Dalu01_00527</name>
</gene>
<proteinExistence type="inferred from homology"/>
<feature type="domain" description="PIN" evidence="8">
    <location>
        <begin position="5"/>
        <end position="130"/>
    </location>
</feature>
<evidence type="ECO:0000256" key="3">
    <source>
        <dbReference type="ARBA" id="ARBA00022722"/>
    </source>
</evidence>
<keyword evidence="6" id="KW-0460">Magnesium</keyword>
<evidence type="ECO:0000256" key="7">
    <source>
        <dbReference type="ARBA" id="ARBA00038093"/>
    </source>
</evidence>
<keyword evidence="5" id="KW-0378">Hydrolase</keyword>
<dbReference type="InterPro" id="IPR002716">
    <property type="entry name" value="PIN_dom"/>
</dbReference>
<organism evidence="9 10">
    <name type="scientific">Deinococcus aluminii</name>
    <dbReference type="NCBI Taxonomy" id="1656885"/>
    <lineage>
        <taxon>Bacteria</taxon>
        <taxon>Thermotogati</taxon>
        <taxon>Deinococcota</taxon>
        <taxon>Deinococci</taxon>
        <taxon>Deinococcales</taxon>
        <taxon>Deinococcaceae</taxon>
        <taxon>Deinococcus</taxon>
    </lineage>
</organism>
<keyword evidence="3" id="KW-0540">Nuclease</keyword>
<name>A0ABP9X9T4_9DEIO</name>
<dbReference type="SUPFAM" id="SSF88723">
    <property type="entry name" value="PIN domain-like"/>
    <property type="match status" value="1"/>
</dbReference>
<dbReference type="EMBL" id="BAABRV010000001">
    <property type="protein sequence ID" value="GAA5532149.1"/>
    <property type="molecule type" value="Genomic_DNA"/>
</dbReference>
<evidence type="ECO:0000256" key="5">
    <source>
        <dbReference type="ARBA" id="ARBA00022801"/>
    </source>
</evidence>
<comment type="caution">
    <text evidence="9">The sequence shown here is derived from an EMBL/GenBank/DDBJ whole genome shotgun (WGS) entry which is preliminary data.</text>
</comment>
<dbReference type="PANTHER" id="PTHR33653">
    <property type="entry name" value="RIBONUCLEASE VAPC2"/>
    <property type="match status" value="1"/>
</dbReference>
<dbReference type="InterPro" id="IPR029060">
    <property type="entry name" value="PIN-like_dom_sf"/>
</dbReference>
<dbReference type="PANTHER" id="PTHR33653:SF1">
    <property type="entry name" value="RIBONUCLEASE VAPC2"/>
    <property type="match status" value="1"/>
</dbReference>
<evidence type="ECO:0000313" key="9">
    <source>
        <dbReference type="EMBL" id="GAA5532149.1"/>
    </source>
</evidence>
<evidence type="ECO:0000256" key="1">
    <source>
        <dbReference type="ARBA" id="ARBA00001946"/>
    </source>
</evidence>
<dbReference type="RefSeq" id="WP_345450963.1">
    <property type="nucleotide sequence ID" value="NZ_BAABRV010000001.1"/>
</dbReference>
<accession>A0ABP9X9T4</accession>
<keyword evidence="10" id="KW-1185">Reference proteome</keyword>
<protein>
    <recommendedName>
        <fullName evidence="8">PIN domain-containing protein</fullName>
    </recommendedName>
</protein>
<keyword evidence="4" id="KW-0479">Metal-binding</keyword>
<evidence type="ECO:0000256" key="2">
    <source>
        <dbReference type="ARBA" id="ARBA00022649"/>
    </source>
</evidence>